<reference evidence="2" key="1">
    <citation type="journal article" date="2023" name="G3 (Bethesda)">
        <title>Genome assembly and association tests identify interacting loci associated with vigor, precocity, and sex in interspecific pistachio rootstocks.</title>
        <authorList>
            <person name="Palmer W."/>
            <person name="Jacygrad E."/>
            <person name="Sagayaradj S."/>
            <person name="Cavanaugh K."/>
            <person name="Han R."/>
            <person name="Bertier L."/>
            <person name="Beede B."/>
            <person name="Kafkas S."/>
            <person name="Golino D."/>
            <person name="Preece J."/>
            <person name="Michelmore R."/>
        </authorList>
    </citation>
    <scope>NUCLEOTIDE SEQUENCE [LARGE SCALE GENOMIC DNA]</scope>
</reference>
<proteinExistence type="predicted"/>
<comment type="caution">
    <text evidence="1">The sequence shown here is derived from an EMBL/GenBank/DDBJ whole genome shotgun (WGS) entry which is preliminary data.</text>
</comment>
<evidence type="ECO:0000313" key="1">
    <source>
        <dbReference type="EMBL" id="KAJ0078830.1"/>
    </source>
</evidence>
<dbReference type="EMBL" id="CM047909">
    <property type="protein sequence ID" value="KAJ0078830.1"/>
    <property type="molecule type" value="Genomic_DNA"/>
</dbReference>
<protein>
    <submittedName>
        <fullName evidence="1">Uncharacterized protein</fullName>
    </submittedName>
</protein>
<keyword evidence="2" id="KW-1185">Reference proteome</keyword>
<gene>
    <name evidence="1" type="ORF">Patl1_22524</name>
</gene>
<name>A0ACC0ZUI1_9ROSI</name>
<sequence>MDREGIQNIHLFEGDSSNLQTDLTDQDSMREENASGETGVLYGRAKKPESKGELQTAVPVPVPNHEHQMSEDVSVWSTPWRVVKGYLGFRLSSLHPHSIFTGFVVFEAISCLCYLLTGDLGMYLFLFAHFMTFIGIIKTSNAFTMSSINRHSDPVVMGILLSVMFLVFYSCFSLEPKNKESIITASVFRLACYTILVVSLSLRKDFRRSPDDLASHVSEDVSIWSTLWRVVKGCHGFCLSGLHRLSFCKEIIVLKAKLCLWYPLTGGGEIVLHCLPNHFIMNIFDSDFHTSPDDLSHDIQDAVLLYLHQEYKNLALVVLYLILEAISLVLDFIGKGKLGFIVAAFVLALFVSIPTLWVYFKERSIRSQDERPIANVELLFSGIQLLTTLLHLIFELKGVDDKKEHENGTRNAAEPPAENQVSQHENGIRNAAEPPAENQVNQHDGLRNIMVHMRVTGKHLNMVIDLTMVTCYEQLFRKLRDEMFQAMEELWGDRPRWNVLYVDISDEAHYLREDEISWGEFRMAARKICIYRKEVRKELYRRWESMPRTSEKGSERALFT</sequence>
<organism evidence="1 2">
    <name type="scientific">Pistacia atlantica</name>
    <dbReference type="NCBI Taxonomy" id="434234"/>
    <lineage>
        <taxon>Eukaryota</taxon>
        <taxon>Viridiplantae</taxon>
        <taxon>Streptophyta</taxon>
        <taxon>Embryophyta</taxon>
        <taxon>Tracheophyta</taxon>
        <taxon>Spermatophyta</taxon>
        <taxon>Magnoliopsida</taxon>
        <taxon>eudicotyledons</taxon>
        <taxon>Gunneridae</taxon>
        <taxon>Pentapetalae</taxon>
        <taxon>rosids</taxon>
        <taxon>malvids</taxon>
        <taxon>Sapindales</taxon>
        <taxon>Anacardiaceae</taxon>
        <taxon>Pistacia</taxon>
    </lineage>
</organism>
<evidence type="ECO:0000313" key="2">
    <source>
        <dbReference type="Proteomes" id="UP001164250"/>
    </source>
</evidence>
<dbReference type="Proteomes" id="UP001164250">
    <property type="component" value="Chromosome 13"/>
</dbReference>
<accession>A0ACC0ZUI1</accession>